<dbReference type="OrthoDB" id="430354at2759"/>
<dbReference type="AlphaFoldDB" id="A0A9W4TZG7"/>
<dbReference type="PANTHER" id="PTHR31646:SF1">
    <property type="entry name" value="ALPHA-1,2-MANNOSYLTRANSFERASE MNN2"/>
    <property type="match status" value="1"/>
</dbReference>
<evidence type="ECO:0000256" key="7">
    <source>
        <dbReference type="ARBA" id="ARBA00022989"/>
    </source>
</evidence>
<dbReference type="Pfam" id="PF11051">
    <property type="entry name" value="Mannosyl_trans3"/>
    <property type="match status" value="1"/>
</dbReference>
<comment type="similarity">
    <text evidence="3">Belongs to the MNN1/MNT family.</text>
</comment>
<dbReference type="GO" id="GO:0000139">
    <property type="term" value="C:Golgi membrane"/>
    <property type="evidence" value="ECO:0007669"/>
    <property type="project" value="UniProtKB-SubCell"/>
</dbReference>
<evidence type="ECO:0000256" key="8">
    <source>
        <dbReference type="ARBA" id="ARBA00023034"/>
    </source>
</evidence>
<dbReference type="GO" id="GO:0000026">
    <property type="term" value="F:alpha-1,2-mannosyltransferase activity"/>
    <property type="evidence" value="ECO:0007669"/>
    <property type="project" value="TreeGrafter"/>
</dbReference>
<keyword evidence="8" id="KW-0333">Golgi apparatus</keyword>
<keyword evidence="12" id="KW-1185">Reference proteome</keyword>
<dbReference type="PANTHER" id="PTHR31646">
    <property type="entry name" value="ALPHA-1,2-MANNOSYLTRANSFERASE MNN2"/>
    <property type="match status" value="1"/>
</dbReference>
<keyword evidence="9 10" id="KW-0472">Membrane</keyword>
<comment type="subcellular location">
    <subcellularLocation>
        <location evidence="1">Golgi apparatus membrane</location>
        <topology evidence="1">Single-pass type II membrane protein</topology>
    </subcellularLocation>
</comment>
<dbReference type="GO" id="GO:0046354">
    <property type="term" value="P:mannan biosynthetic process"/>
    <property type="evidence" value="ECO:0007669"/>
    <property type="project" value="UniProtKB-ARBA"/>
</dbReference>
<evidence type="ECO:0000256" key="10">
    <source>
        <dbReference type="SAM" id="Phobius"/>
    </source>
</evidence>
<accession>A0A9W4TZG7</accession>
<evidence type="ECO:0000256" key="4">
    <source>
        <dbReference type="ARBA" id="ARBA00022679"/>
    </source>
</evidence>
<evidence type="ECO:0000256" key="5">
    <source>
        <dbReference type="ARBA" id="ARBA00022692"/>
    </source>
</evidence>
<dbReference type="SUPFAM" id="SSF53448">
    <property type="entry name" value="Nucleotide-diphospho-sugar transferases"/>
    <property type="match status" value="1"/>
</dbReference>
<keyword evidence="7 10" id="KW-1133">Transmembrane helix</keyword>
<dbReference type="InterPro" id="IPR022751">
    <property type="entry name" value="Alpha_mannosyltransferase"/>
</dbReference>
<evidence type="ECO:0000256" key="1">
    <source>
        <dbReference type="ARBA" id="ARBA00004323"/>
    </source>
</evidence>
<organism evidence="11 12">
    <name type="scientific">Candida verbasci</name>
    <dbReference type="NCBI Taxonomy" id="1227364"/>
    <lineage>
        <taxon>Eukaryota</taxon>
        <taxon>Fungi</taxon>
        <taxon>Dikarya</taxon>
        <taxon>Ascomycota</taxon>
        <taxon>Saccharomycotina</taxon>
        <taxon>Pichiomycetes</taxon>
        <taxon>Debaryomycetaceae</taxon>
        <taxon>Candida/Lodderomyces clade</taxon>
        <taxon>Candida</taxon>
    </lineage>
</organism>
<dbReference type="EMBL" id="CANTUO010000004">
    <property type="protein sequence ID" value="CAI5759398.1"/>
    <property type="molecule type" value="Genomic_DNA"/>
</dbReference>
<reference evidence="11" key="1">
    <citation type="submission" date="2022-12" db="EMBL/GenBank/DDBJ databases">
        <authorList>
            <person name="Brejova B."/>
        </authorList>
    </citation>
    <scope>NUCLEOTIDE SEQUENCE</scope>
</reference>
<evidence type="ECO:0000256" key="9">
    <source>
        <dbReference type="ARBA" id="ARBA00023136"/>
    </source>
</evidence>
<comment type="caution">
    <text evidence="11">The sequence shown here is derived from an EMBL/GenBank/DDBJ whole genome shotgun (WGS) entry which is preliminary data.</text>
</comment>
<dbReference type="Proteomes" id="UP001152885">
    <property type="component" value="Unassembled WGS sequence"/>
</dbReference>
<gene>
    <name evidence="11" type="ORF">CANVERA_P3911</name>
</gene>
<proteinExistence type="inferred from homology"/>
<evidence type="ECO:0000313" key="11">
    <source>
        <dbReference type="EMBL" id="CAI5759398.1"/>
    </source>
</evidence>
<sequence>MLKKPILIGLILLTTIITLIEVLYLSFNDIYYELISPNFHLDPKVSEIWWNKIFNEIIHNNTKSYVDKKKLDVALMSQTVLKKLPKWIPKTLYKENSKGFVIYGDSWLTYLNILQLRKMGSKLPIEYMSVNHNEEFCQEISKYNARCGKIELSKEIYATWQLNDDIYKSLAISQSTFHHLIYLSANSFLLKSPDKIFKSPLYLKNHFITWSSFENKDSINSTYYNLLGSLPSLKSLVNFSKYPLNTKVDSSKDLKYYLIMDEKFGMNLNSDHMIINKEKNGKNLYTSLYLNLLKLAINSNNLLAINSNNLYGISNLITNKKLYQVKAVPKLKDGVGQLFKDPIIDYELYTENSKIEGELRDINKLIHTMNTNENPNFIFNLKSNLNPIDLKNDFTKFNVQFDVNNQRTDLLKFHLNTMKDVFCSKNNLSPLFPIFINKDHHKIKDACQFIENKIPEM</sequence>
<keyword evidence="4" id="KW-0808">Transferase</keyword>
<comment type="pathway">
    <text evidence="2">Protein modification; protein glycosylation.</text>
</comment>
<protein>
    <submittedName>
        <fullName evidence="11">Uncharacterized protein</fullName>
    </submittedName>
</protein>
<dbReference type="InterPro" id="IPR029044">
    <property type="entry name" value="Nucleotide-diphossugar_trans"/>
</dbReference>
<keyword evidence="5 10" id="KW-0812">Transmembrane</keyword>
<feature type="transmembrane region" description="Helical" evidence="10">
    <location>
        <begin position="7"/>
        <end position="27"/>
    </location>
</feature>
<evidence type="ECO:0000256" key="3">
    <source>
        <dbReference type="ARBA" id="ARBA00009105"/>
    </source>
</evidence>
<keyword evidence="6" id="KW-0735">Signal-anchor</keyword>
<name>A0A9W4TZG7_9ASCO</name>
<evidence type="ECO:0000256" key="6">
    <source>
        <dbReference type="ARBA" id="ARBA00022968"/>
    </source>
</evidence>
<evidence type="ECO:0000313" key="12">
    <source>
        <dbReference type="Proteomes" id="UP001152885"/>
    </source>
</evidence>
<evidence type="ECO:0000256" key="2">
    <source>
        <dbReference type="ARBA" id="ARBA00004922"/>
    </source>
</evidence>